<dbReference type="AlphaFoldDB" id="A0A1Y2HYB1"/>
<dbReference type="GO" id="GO:0000978">
    <property type="term" value="F:RNA polymerase II cis-regulatory region sequence-specific DNA binding"/>
    <property type="evidence" value="ECO:0007669"/>
    <property type="project" value="TreeGrafter"/>
</dbReference>
<protein>
    <submittedName>
        <fullName evidence="8">Helix-loop-helix DNA-binding domain-domain-containing protein</fullName>
    </submittedName>
</protein>
<evidence type="ECO:0000256" key="5">
    <source>
        <dbReference type="ARBA" id="ARBA00023242"/>
    </source>
</evidence>
<dbReference type="Gene3D" id="4.10.280.10">
    <property type="entry name" value="Helix-loop-helix DNA-binding domain"/>
    <property type="match status" value="1"/>
</dbReference>
<evidence type="ECO:0000313" key="9">
    <source>
        <dbReference type="Proteomes" id="UP000193411"/>
    </source>
</evidence>
<dbReference type="SMART" id="SM00353">
    <property type="entry name" value="HLH"/>
    <property type="match status" value="1"/>
</dbReference>
<dbReference type="CDD" id="cd11387">
    <property type="entry name" value="bHLHzip_USF_MITF"/>
    <property type="match status" value="1"/>
</dbReference>
<feature type="region of interest" description="Disordered" evidence="6">
    <location>
        <begin position="26"/>
        <end position="49"/>
    </location>
</feature>
<name>A0A1Y2HYB1_9FUNG</name>
<feature type="compositionally biased region" description="Gly residues" evidence="6">
    <location>
        <begin position="234"/>
        <end position="253"/>
    </location>
</feature>
<keyword evidence="5" id="KW-0539">Nucleus</keyword>
<dbReference type="PANTHER" id="PTHR45776:SF2">
    <property type="entry name" value="MIP04163P"/>
    <property type="match status" value="1"/>
</dbReference>
<dbReference type="PROSITE" id="PS50888">
    <property type="entry name" value="BHLH"/>
    <property type="match status" value="1"/>
</dbReference>
<evidence type="ECO:0000313" key="8">
    <source>
        <dbReference type="EMBL" id="ORZ39615.1"/>
    </source>
</evidence>
<dbReference type="InterPro" id="IPR036638">
    <property type="entry name" value="HLH_DNA-bd_sf"/>
</dbReference>
<dbReference type="PANTHER" id="PTHR45776">
    <property type="entry name" value="MIP04163P"/>
    <property type="match status" value="1"/>
</dbReference>
<comment type="caution">
    <text evidence="8">The sequence shown here is derived from an EMBL/GenBank/DDBJ whole genome shotgun (WGS) entry which is preliminary data.</text>
</comment>
<dbReference type="GO" id="GO:0000981">
    <property type="term" value="F:DNA-binding transcription factor activity, RNA polymerase II-specific"/>
    <property type="evidence" value="ECO:0007669"/>
    <property type="project" value="TreeGrafter"/>
</dbReference>
<evidence type="ECO:0000256" key="4">
    <source>
        <dbReference type="ARBA" id="ARBA00023163"/>
    </source>
</evidence>
<dbReference type="OrthoDB" id="690068at2759"/>
<feature type="compositionally biased region" description="Gly residues" evidence="6">
    <location>
        <begin position="262"/>
        <end position="279"/>
    </location>
</feature>
<dbReference type="Pfam" id="PF00010">
    <property type="entry name" value="HLH"/>
    <property type="match status" value="1"/>
</dbReference>
<feature type="region of interest" description="Disordered" evidence="6">
    <location>
        <begin position="228"/>
        <end position="313"/>
    </location>
</feature>
<evidence type="ECO:0000256" key="1">
    <source>
        <dbReference type="ARBA" id="ARBA00004123"/>
    </source>
</evidence>
<evidence type="ECO:0000256" key="3">
    <source>
        <dbReference type="ARBA" id="ARBA00023125"/>
    </source>
</evidence>
<keyword evidence="3 8" id="KW-0238">DNA-binding</keyword>
<dbReference type="InterPro" id="IPR011598">
    <property type="entry name" value="bHLH_dom"/>
</dbReference>
<dbReference type="Proteomes" id="UP000193411">
    <property type="component" value="Unassembled WGS sequence"/>
</dbReference>
<dbReference type="GO" id="GO:0046983">
    <property type="term" value="F:protein dimerization activity"/>
    <property type="evidence" value="ECO:0007669"/>
    <property type="project" value="InterPro"/>
</dbReference>
<evidence type="ECO:0000256" key="6">
    <source>
        <dbReference type="SAM" id="MobiDB-lite"/>
    </source>
</evidence>
<feature type="compositionally biased region" description="Low complexity" evidence="6">
    <location>
        <begin position="362"/>
        <end position="374"/>
    </location>
</feature>
<reference evidence="8 9" key="1">
    <citation type="submission" date="2016-07" db="EMBL/GenBank/DDBJ databases">
        <title>Pervasive Adenine N6-methylation of Active Genes in Fungi.</title>
        <authorList>
            <consortium name="DOE Joint Genome Institute"/>
            <person name="Mondo S.J."/>
            <person name="Dannebaum R.O."/>
            <person name="Kuo R.C."/>
            <person name="Labutti K."/>
            <person name="Haridas S."/>
            <person name="Kuo A."/>
            <person name="Salamov A."/>
            <person name="Ahrendt S.R."/>
            <person name="Lipzen A."/>
            <person name="Sullivan W."/>
            <person name="Andreopoulos W.B."/>
            <person name="Clum A."/>
            <person name="Lindquist E."/>
            <person name="Daum C."/>
            <person name="Ramamoorthy G.K."/>
            <person name="Gryganskyi A."/>
            <person name="Culley D."/>
            <person name="Magnuson J.K."/>
            <person name="James T.Y."/>
            <person name="O'Malley M.A."/>
            <person name="Stajich J.E."/>
            <person name="Spatafora J.W."/>
            <person name="Visel A."/>
            <person name="Grigoriev I.V."/>
        </authorList>
    </citation>
    <scope>NUCLEOTIDE SEQUENCE [LARGE SCALE GENOMIC DNA]</scope>
    <source>
        <strain evidence="8 9">PL171</strain>
    </source>
</reference>
<dbReference type="GO" id="GO:0005634">
    <property type="term" value="C:nucleus"/>
    <property type="evidence" value="ECO:0007669"/>
    <property type="project" value="UniProtKB-SubCell"/>
</dbReference>
<evidence type="ECO:0000259" key="7">
    <source>
        <dbReference type="PROSITE" id="PS50888"/>
    </source>
</evidence>
<keyword evidence="2" id="KW-0805">Transcription regulation</keyword>
<feature type="domain" description="BHLH" evidence="7">
    <location>
        <begin position="116"/>
        <end position="172"/>
    </location>
</feature>
<organism evidence="8 9">
    <name type="scientific">Catenaria anguillulae PL171</name>
    <dbReference type="NCBI Taxonomy" id="765915"/>
    <lineage>
        <taxon>Eukaryota</taxon>
        <taxon>Fungi</taxon>
        <taxon>Fungi incertae sedis</taxon>
        <taxon>Blastocladiomycota</taxon>
        <taxon>Blastocladiomycetes</taxon>
        <taxon>Blastocladiales</taxon>
        <taxon>Catenariaceae</taxon>
        <taxon>Catenaria</taxon>
    </lineage>
</organism>
<dbReference type="EMBL" id="MCFL01000005">
    <property type="protein sequence ID" value="ORZ39615.1"/>
    <property type="molecule type" value="Genomic_DNA"/>
</dbReference>
<dbReference type="STRING" id="765915.A0A1Y2HYB1"/>
<dbReference type="SUPFAM" id="SSF47459">
    <property type="entry name" value="HLH, helix-loop-helix DNA-binding domain"/>
    <property type="match status" value="1"/>
</dbReference>
<proteinExistence type="predicted"/>
<keyword evidence="9" id="KW-1185">Reference proteome</keyword>
<evidence type="ECO:0000256" key="2">
    <source>
        <dbReference type="ARBA" id="ARBA00023015"/>
    </source>
</evidence>
<sequence length="406" mass="41792">MSLPTGLGGMDWMSSVGSPLATSFDHGAGGSSYQPQSPAPGAGGPMLGSSFQAASSVPVPLQVGTPTTPGFMQIGSHASSLPFSMTGSPVMSTFFEADELDPSSKPMQVIFEKRRRRRESHNAVERRRRDNINERIAELGLLLPEYYVGSDPNVKPNKGQILRKVVDYVRHVQQTLKEAMDRQAELEGALRNLGVNPPASELGHTMKALLTLPQHSIAALAQLAQQQQQQHQVQGGGSSLGQDGGNDGGGQGGQESMSPGAQAGGIGGGGSGGQQGDAGGALQSTAGSQPGTPLGGQMMQSPVSTAGGEHPMNMSMSPTVMQQTFGFQQHTDYMDHSGAGGGGGSGQHSPQFVTQQGGGAGAQQQGGQPGQGQQVVVMYPNGMGGIVPLQGHGLVSVLPPQSQQRT</sequence>
<comment type="subcellular location">
    <subcellularLocation>
        <location evidence="1">Nucleus</location>
    </subcellularLocation>
</comment>
<feature type="region of interest" description="Disordered" evidence="6">
    <location>
        <begin position="331"/>
        <end position="374"/>
    </location>
</feature>
<gene>
    <name evidence="8" type="ORF">BCR44DRAFT_64502</name>
</gene>
<keyword evidence="4" id="KW-0804">Transcription</keyword>
<accession>A0A1Y2HYB1</accession>